<comment type="caution">
    <text evidence="1">The sequence shown here is derived from an EMBL/GenBank/DDBJ whole genome shotgun (WGS) entry which is preliminary data.</text>
</comment>
<protein>
    <submittedName>
        <fullName evidence="1">Uncharacterized protein</fullName>
    </submittedName>
</protein>
<gene>
    <name evidence="1" type="ORF">BU25DRAFT_334528</name>
</gene>
<name>A0ACB6S9S4_9PLEO</name>
<dbReference type="Proteomes" id="UP000799754">
    <property type="component" value="Unassembled WGS sequence"/>
</dbReference>
<accession>A0ACB6S9S4</accession>
<sequence>MPNIGRPSKGCKHCRERKVKCDQKRPTCSQCIRSGKECYGYRDALSMMFKDETAVVAKKAEKRYEALALQNPQTSSGSRERQLSDVGGSKGSPIIWTDTDTHSLRPYFPSASRYPTPESMTMEITSSVEDQAVGFFISNHVSQPTLIPRGQYEWVIEALNEPGCEEILRCSVHAASLAGLANSTKNSVIMAKAHAAYGSALRMTNNALRVKETAVKDTTLVSVIMLGMYENFVFHDNRSIQAWAKHMQGASAILNLRGKEQFESNTARRIFHQVYGLMMLVSLEAGQAVPDGMRELYDYCNPSSNYAIHGRQWTTRLTNFMHDAIDVNRDKESDPVTLVTRAISLDRELDSIKALIPKIWRYETIHLKQPSKYAYGTFYHVYTDSWIAQMWNNLRSCRMSLYRVIREQLWKGRACNPPLFSREEVEPQVAAAEKIIRTTIAAVCASVPQLTGMIIFLQWPAPTSGGPFAGSFPEVVNPDHARYQIHPPGTFLDPARPTGMHHLIWPLYAAGLSDLASNEMRQWVIQMLYFIALRIGTRQAVVLADSLKEMQKSAPLQSKTIEPILDFTFGT</sequence>
<reference evidence="1" key="1">
    <citation type="journal article" date="2020" name="Stud. Mycol.">
        <title>101 Dothideomycetes genomes: a test case for predicting lifestyles and emergence of pathogens.</title>
        <authorList>
            <person name="Haridas S."/>
            <person name="Albert R."/>
            <person name="Binder M."/>
            <person name="Bloem J."/>
            <person name="Labutti K."/>
            <person name="Salamov A."/>
            <person name="Andreopoulos B."/>
            <person name="Baker S."/>
            <person name="Barry K."/>
            <person name="Bills G."/>
            <person name="Bluhm B."/>
            <person name="Cannon C."/>
            <person name="Castanera R."/>
            <person name="Culley D."/>
            <person name="Daum C."/>
            <person name="Ezra D."/>
            <person name="Gonzalez J."/>
            <person name="Henrissat B."/>
            <person name="Kuo A."/>
            <person name="Liang C."/>
            <person name="Lipzen A."/>
            <person name="Lutzoni F."/>
            <person name="Magnuson J."/>
            <person name="Mondo S."/>
            <person name="Nolan M."/>
            <person name="Ohm R."/>
            <person name="Pangilinan J."/>
            <person name="Park H.-J."/>
            <person name="Ramirez L."/>
            <person name="Alfaro M."/>
            <person name="Sun H."/>
            <person name="Tritt A."/>
            <person name="Yoshinaga Y."/>
            <person name="Zwiers L.-H."/>
            <person name="Turgeon B."/>
            <person name="Goodwin S."/>
            <person name="Spatafora J."/>
            <person name="Crous P."/>
            <person name="Grigoriev I."/>
        </authorList>
    </citation>
    <scope>NUCLEOTIDE SEQUENCE</scope>
    <source>
        <strain evidence="1">CBS 525.71</strain>
    </source>
</reference>
<organism evidence="1 2">
    <name type="scientific">Macroventuria anomochaeta</name>
    <dbReference type="NCBI Taxonomy" id="301207"/>
    <lineage>
        <taxon>Eukaryota</taxon>
        <taxon>Fungi</taxon>
        <taxon>Dikarya</taxon>
        <taxon>Ascomycota</taxon>
        <taxon>Pezizomycotina</taxon>
        <taxon>Dothideomycetes</taxon>
        <taxon>Pleosporomycetidae</taxon>
        <taxon>Pleosporales</taxon>
        <taxon>Pleosporineae</taxon>
        <taxon>Didymellaceae</taxon>
        <taxon>Macroventuria</taxon>
    </lineage>
</organism>
<proteinExistence type="predicted"/>
<keyword evidence="2" id="KW-1185">Reference proteome</keyword>
<evidence type="ECO:0000313" key="2">
    <source>
        <dbReference type="Proteomes" id="UP000799754"/>
    </source>
</evidence>
<dbReference type="EMBL" id="MU006706">
    <property type="protein sequence ID" value="KAF2630814.1"/>
    <property type="molecule type" value="Genomic_DNA"/>
</dbReference>
<evidence type="ECO:0000313" key="1">
    <source>
        <dbReference type="EMBL" id="KAF2630814.1"/>
    </source>
</evidence>